<evidence type="ECO:0000256" key="2">
    <source>
        <dbReference type="ARBA" id="ARBA00023002"/>
    </source>
</evidence>
<dbReference type="PRINTS" id="PR00071">
    <property type="entry name" value="HMGCOARDTASE"/>
</dbReference>
<dbReference type="RefSeq" id="WP_179917896.1">
    <property type="nucleotide sequence ID" value="NZ_CP058909.1"/>
</dbReference>
<evidence type="ECO:0000256" key="1">
    <source>
        <dbReference type="ARBA" id="ARBA00007661"/>
    </source>
</evidence>
<dbReference type="GeneID" id="56083900"/>
<dbReference type="PROSITE" id="PS50065">
    <property type="entry name" value="HMG_COA_REDUCTASE_4"/>
    <property type="match status" value="1"/>
</dbReference>
<dbReference type="InterPro" id="IPR023076">
    <property type="entry name" value="HMG_CoA_Rdtase_CS"/>
</dbReference>
<comment type="similarity">
    <text evidence="1 3">Belongs to the HMG-CoA reductase family.</text>
</comment>
<dbReference type="EMBL" id="CP058909">
    <property type="protein sequence ID" value="QLH82828.1"/>
    <property type="molecule type" value="Genomic_DNA"/>
</dbReference>
<keyword evidence="5" id="KW-1185">Reference proteome</keyword>
<dbReference type="InterPro" id="IPR002202">
    <property type="entry name" value="HMG_CoA_Rdtase"/>
</dbReference>
<sequence length="428" mass="44291">MNSRIPGFYTRDRSERLSTVADRRDLDADAVDALDADGEVGETVDGLSENVVGSITYPLSVATNFVVDGEDVLVPMAVEESSVVAAASKGALLARSTGGFTTDTDGPYMIGQVQVADVADPTAARLRVLERAEEIAAVANDQGVLVSHGGGCEDVTARVVDTPAGQTVVVHLLVDVRDAMGANAVNTMCEAIAPVVADATGGRVSLRVLSNLADCRLARARCRVDPDALVDSGDDSEEASGIDGETVRDRIVEAWAFAAGDPYRAATHNKGIMNAVDALAVATCNDWRALEAGAHAYAAREGYGPLTTYEVGDDGDLICSIELPVQVGTVGGATAVHSAGRAAMDVLGVEGADEFASVLAALGLAENLASLRALVDEGIQSGHMKLHAENVARQAGAPAGLVEEVAARMVAGEDIRESRARELVEELG</sequence>
<keyword evidence="2 3" id="KW-0560">Oxidoreductase</keyword>
<gene>
    <name evidence="4" type="ORF">HZS54_14885</name>
</gene>
<organism evidence="4 5">
    <name type="scientific">Halosimplex pelagicum</name>
    <dbReference type="NCBI Taxonomy" id="869886"/>
    <lineage>
        <taxon>Archaea</taxon>
        <taxon>Methanobacteriati</taxon>
        <taxon>Methanobacteriota</taxon>
        <taxon>Stenosarchaea group</taxon>
        <taxon>Halobacteria</taxon>
        <taxon>Halobacteriales</taxon>
        <taxon>Haloarculaceae</taxon>
        <taxon>Halosimplex</taxon>
    </lineage>
</organism>
<dbReference type="InterPro" id="IPR004553">
    <property type="entry name" value="HMG_CoA_Rdtase_bac-typ"/>
</dbReference>
<name>A0A7D5T607_9EURY</name>
<dbReference type="InterPro" id="IPR023074">
    <property type="entry name" value="HMG_CoA_Rdtase_cat_sf"/>
</dbReference>
<evidence type="ECO:0000313" key="4">
    <source>
        <dbReference type="EMBL" id="QLH82828.1"/>
    </source>
</evidence>
<reference evidence="4 5" key="1">
    <citation type="submission" date="2020-07" db="EMBL/GenBank/DDBJ databases">
        <title>Halosimplex litoreum sp. nov. and Halosimplex rubrum sp. nov., isolated from different salt environments.</title>
        <authorList>
            <person name="Cui H."/>
        </authorList>
    </citation>
    <scope>NUCLEOTIDE SEQUENCE [LARGE SCALE GENOMIC DNA]</scope>
    <source>
        <strain evidence="4 5">R2</strain>
    </source>
</reference>
<dbReference type="PANTHER" id="PTHR10572:SF24">
    <property type="entry name" value="3-HYDROXY-3-METHYLGLUTARYL-COENZYME A REDUCTASE"/>
    <property type="match status" value="1"/>
</dbReference>
<dbReference type="GO" id="GO:0004420">
    <property type="term" value="F:hydroxymethylglutaryl-CoA reductase (NADPH) activity"/>
    <property type="evidence" value="ECO:0007669"/>
    <property type="project" value="InterPro"/>
</dbReference>
<evidence type="ECO:0000313" key="5">
    <source>
        <dbReference type="Proteomes" id="UP000509346"/>
    </source>
</evidence>
<dbReference type="SUPFAM" id="SSF56542">
    <property type="entry name" value="Substrate-binding domain of HMG-CoA reductase"/>
    <property type="match status" value="1"/>
</dbReference>
<dbReference type="KEGG" id="hpel:HZS54_14885"/>
<dbReference type="PROSITE" id="PS00066">
    <property type="entry name" value="HMG_COA_REDUCTASE_1"/>
    <property type="match status" value="1"/>
</dbReference>
<dbReference type="Proteomes" id="UP000509346">
    <property type="component" value="Chromosome"/>
</dbReference>
<dbReference type="Gene3D" id="1.10.8.660">
    <property type="match status" value="1"/>
</dbReference>
<dbReference type="Gene3D" id="3.90.770.10">
    <property type="entry name" value="3-hydroxy-3-methylglutaryl-coenzyme A Reductase, Chain A, domain 2"/>
    <property type="match status" value="2"/>
</dbReference>
<evidence type="ECO:0000256" key="3">
    <source>
        <dbReference type="RuleBase" id="RU361219"/>
    </source>
</evidence>
<dbReference type="Pfam" id="PF00368">
    <property type="entry name" value="HMG-CoA_red"/>
    <property type="match status" value="1"/>
</dbReference>
<dbReference type="InterPro" id="IPR009023">
    <property type="entry name" value="HMG_CoA_Rdtase_NAD(P)-bd_sf"/>
</dbReference>
<dbReference type="SUPFAM" id="SSF55035">
    <property type="entry name" value="NAD-binding domain of HMG-CoA reductase"/>
    <property type="match status" value="1"/>
</dbReference>
<dbReference type="PROSITE" id="PS00318">
    <property type="entry name" value="HMG_COA_REDUCTASE_2"/>
    <property type="match status" value="1"/>
</dbReference>
<dbReference type="PANTHER" id="PTHR10572">
    <property type="entry name" value="3-HYDROXY-3-METHYLGLUTARYL-COENZYME A REDUCTASE"/>
    <property type="match status" value="1"/>
</dbReference>
<dbReference type="NCBIfam" id="TIGR00532">
    <property type="entry name" value="HMG_CoA_R_NAD"/>
    <property type="match status" value="1"/>
</dbReference>
<accession>A0A7D5T607</accession>
<proteinExistence type="inferred from homology"/>
<dbReference type="CDD" id="cd00644">
    <property type="entry name" value="HMG-CoA_reductase_classII"/>
    <property type="match status" value="1"/>
</dbReference>
<dbReference type="GO" id="GO:0015936">
    <property type="term" value="P:coenzyme A metabolic process"/>
    <property type="evidence" value="ECO:0007669"/>
    <property type="project" value="InterPro"/>
</dbReference>
<dbReference type="AlphaFoldDB" id="A0A7D5T607"/>
<dbReference type="InterPro" id="IPR009029">
    <property type="entry name" value="HMG_CoA_Rdtase_sub-bd_dom_sf"/>
</dbReference>
<dbReference type="OrthoDB" id="10981at2157"/>
<protein>
    <recommendedName>
        <fullName evidence="3">3-hydroxy-3-methylglutaryl coenzyme A reductase</fullName>
        <shortName evidence="3">HMG-CoA reductase</shortName>
    </recommendedName>
</protein>